<organism evidence="3 4">
    <name type="scientific">Oldenlandia corymbosa var. corymbosa</name>
    <dbReference type="NCBI Taxonomy" id="529605"/>
    <lineage>
        <taxon>Eukaryota</taxon>
        <taxon>Viridiplantae</taxon>
        <taxon>Streptophyta</taxon>
        <taxon>Embryophyta</taxon>
        <taxon>Tracheophyta</taxon>
        <taxon>Spermatophyta</taxon>
        <taxon>Magnoliopsida</taxon>
        <taxon>eudicotyledons</taxon>
        <taxon>Gunneridae</taxon>
        <taxon>Pentapetalae</taxon>
        <taxon>asterids</taxon>
        <taxon>lamiids</taxon>
        <taxon>Gentianales</taxon>
        <taxon>Rubiaceae</taxon>
        <taxon>Rubioideae</taxon>
        <taxon>Spermacoceae</taxon>
        <taxon>Hedyotis-Oldenlandia complex</taxon>
        <taxon>Oldenlandia</taxon>
    </lineage>
</organism>
<protein>
    <submittedName>
        <fullName evidence="3">OLC1v1008797C1</fullName>
    </submittedName>
</protein>
<gene>
    <name evidence="3" type="ORF">OLC1_LOCUS17024</name>
</gene>
<keyword evidence="2" id="KW-0067">ATP-binding</keyword>
<evidence type="ECO:0000313" key="4">
    <source>
        <dbReference type="Proteomes" id="UP001161247"/>
    </source>
</evidence>
<dbReference type="GO" id="GO:0005524">
    <property type="term" value="F:ATP binding"/>
    <property type="evidence" value="ECO:0007669"/>
    <property type="project" value="UniProtKB-KW"/>
</dbReference>
<keyword evidence="4" id="KW-1185">Reference proteome</keyword>
<proteinExistence type="predicted"/>
<dbReference type="InterPro" id="IPR029047">
    <property type="entry name" value="HSP70_peptide-bd_sf"/>
</dbReference>
<evidence type="ECO:0000256" key="1">
    <source>
        <dbReference type="ARBA" id="ARBA00022741"/>
    </source>
</evidence>
<dbReference type="Proteomes" id="UP001161247">
    <property type="component" value="Chromosome 6"/>
</dbReference>
<evidence type="ECO:0000256" key="2">
    <source>
        <dbReference type="ARBA" id="ARBA00022840"/>
    </source>
</evidence>
<dbReference type="InterPro" id="IPR013126">
    <property type="entry name" value="Hsp_70_fam"/>
</dbReference>
<dbReference type="PANTHER" id="PTHR19375">
    <property type="entry name" value="HEAT SHOCK PROTEIN 70KDA"/>
    <property type="match status" value="1"/>
</dbReference>
<dbReference type="Pfam" id="PF00012">
    <property type="entry name" value="HSP70"/>
    <property type="match status" value="1"/>
</dbReference>
<dbReference type="AlphaFoldDB" id="A0AAV1DPX0"/>
<sequence length="258" mass="29170">METVERCLTDAKMSKEIVDDVVMVGATLSGQGNDKVQELVLVEVTPLSLGVEYIGEAMEVAVPRNTAIPTKVTIWMTTTKDYQFDMEIKAFEGERARSIANICLDSFLLSGIQQAPRGVPDISICFELQANGILNVSAKDMITFAEESIRITRGNSLSSRDEIEKMIEDAKKYEGEDEQYRKKYAARCDFEEYFCQRRDNINNNTVSFAEIEKAKDAILKAFQWLDNLDASKKLAEVDEYEEKVKELTDAKKSTKWIG</sequence>
<name>A0AAV1DPX0_OLDCO</name>
<dbReference type="Gene3D" id="2.60.34.10">
    <property type="entry name" value="Substrate Binding Domain Of DNAk, Chain A, domain 1"/>
    <property type="match status" value="1"/>
</dbReference>
<accession>A0AAV1DPX0</accession>
<dbReference type="GO" id="GO:0140662">
    <property type="term" value="F:ATP-dependent protein folding chaperone"/>
    <property type="evidence" value="ECO:0007669"/>
    <property type="project" value="InterPro"/>
</dbReference>
<dbReference type="EMBL" id="OX459123">
    <property type="protein sequence ID" value="CAI9109060.1"/>
    <property type="molecule type" value="Genomic_DNA"/>
</dbReference>
<dbReference type="InterPro" id="IPR029048">
    <property type="entry name" value="HSP70_C_sf"/>
</dbReference>
<dbReference type="Gene3D" id="1.20.1270.10">
    <property type="match status" value="1"/>
</dbReference>
<reference evidence="3" key="1">
    <citation type="submission" date="2023-03" db="EMBL/GenBank/DDBJ databases">
        <authorList>
            <person name="Julca I."/>
        </authorList>
    </citation>
    <scope>NUCLEOTIDE SEQUENCE</scope>
</reference>
<evidence type="ECO:0000313" key="3">
    <source>
        <dbReference type="EMBL" id="CAI9109060.1"/>
    </source>
</evidence>
<keyword evidence="1" id="KW-0547">Nucleotide-binding</keyword>
<dbReference type="SUPFAM" id="SSF100920">
    <property type="entry name" value="Heat shock protein 70kD (HSP70), peptide-binding domain"/>
    <property type="match status" value="1"/>
</dbReference>
<dbReference type="SUPFAM" id="SSF100934">
    <property type="entry name" value="Heat shock protein 70kD (HSP70), C-terminal subdomain"/>
    <property type="match status" value="1"/>
</dbReference>